<dbReference type="InterPro" id="IPR036386">
    <property type="entry name" value="HscB_C_sf"/>
</dbReference>
<name>A0ABR3GX02_9PEZI</name>
<dbReference type="InterPro" id="IPR009073">
    <property type="entry name" value="HscB_oligo_C"/>
</dbReference>
<reference evidence="4 5" key="1">
    <citation type="submission" date="2024-02" db="EMBL/GenBank/DDBJ databases">
        <title>Discinaceae phylogenomics.</title>
        <authorList>
            <person name="Dirks A.C."/>
            <person name="James T.Y."/>
        </authorList>
    </citation>
    <scope>NUCLEOTIDE SEQUENCE [LARGE SCALE GENOMIC DNA]</scope>
    <source>
        <strain evidence="4 5">ACD0624</strain>
    </source>
</reference>
<comment type="similarity">
    <text evidence="1">Belongs to the HscB family.</text>
</comment>
<dbReference type="Pfam" id="PF07743">
    <property type="entry name" value="HSCB_C"/>
    <property type="match status" value="1"/>
</dbReference>
<evidence type="ECO:0000313" key="5">
    <source>
        <dbReference type="Proteomes" id="UP001447188"/>
    </source>
</evidence>
<evidence type="ECO:0000256" key="1">
    <source>
        <dbReference type="ARBA" id="ARBA00010476"/>
    </source>
</evidence>
<dbReference type="Proteomes" id="UP001447188">
    <property type="component" value="Unassembled WGS sequence"/>
</dbReference>
<dbReference type="EMBL" id="JBBBZM010000004">
    <property type="protein sequence ID" value="KAL0640315.1"/>
    <property type="molecule type" value="Genomic_DNA"/>
</dbReference>
<keyword evidence="5" id="KW-1185">Reference proteome</keyword>
<protein>
    <submittedName>
        <fullName evidence="4">Molecular chaperone</fullName>
    </submittedName>
</protein>
<evidence type="ECO:0000313" key="4">
    <source>
        <dbReference type="EMBL" id="KAL0640315.1"/>
    </source>
</evidence>
<keyword evidence="2" id="KW-0143">Chaperone</keyword>
<dbReference type="PANTHER" id="PTHR14021">
    <property type="entry name" value="IRON-SULFUR CLUSTER CO-CHAPERONE PROTEIN HSCB"/>
    <property type="match status" value="1"/>
</dbReference>
<gene>
    <name evidence="4" type="primary">JAC1</name>
    <name evidence="4" type="ORF">Q9L58_000595</name>
</gene>
<dbReference type="Gene3D" id="1.10.287.110">
    <property type="entry name" value="DnaJ domain"/>
    <property type="match status" value="1"/>
</dbReference>
<organism evidence="4 5">
    <name type="scientific">Discina gigas</name>
    <dbReference type="NCBI Taxonomy" id="1032678"/>
    <lineage>
        <taxon>Eukaryota</taxon>
        <taxon>Fungi</taxon>
        <taxon>Dikarya</taxon>
        <taxon>Ascomycota</taxon>
        <taxon>Pezizomycotina</taxon>
        <taxon>Pezizomycetes</taxon>
        <taxon>Pezizales</taxon>
        <taxon>Discinaceae</taxon>
        <taxon>Discina</taxon>
    </lineage>
</organism>
<dbReference type="InterPro" id="IPR036869">
    <property type="entry name" value="J_dom_sf"/>
</dbReference>
<sequence>MNRTFRPLLQHSRLLLRPALAIRSLSSSSSSSSSPTKQPPTYYQLFPTTLPYGPPPRGSFDLDPRALRQEFFKLQQLTHPDVISDPSLKRRAEAGSAYLNHAYSTLLSPLLRAQYILRLRGVDVEDETMRLDDEGLLMEVLAAREEIEETETETGLVPLRTVNDARIGESLRRLERAFAEDDLGMAKAETVKLRYWVNIRESLDAWEKGKPVVLVH</sequence>
<dbReference type="Gene3D" id="1.20.1280.20">
    <property type="entry name" value="HscB, C-terminal domain"/>
    <property type="match status" value="1"/>
</dbReference>
<dbReference type="InterPro" id="IPR004640">
    <property type="entry name" value="HscB"/>
</dbReference>
<dbReference type="PANTHER" id="PTHR14021:SF15">
    <property type="entry name" value="IRON-SULFUR CLUSTER CO-CHAPERONE PROTEIN HSCB"/>
    <property type="match status" value="1"/>
</dbReference>
<comment type="caution">
    <text evidence="4">The sequence shown here is derived from an EMBL/GenBank/DDBJ whole genome shotgun (WGS) entry which is preliminary data.</text>
</comment>
<evidence type="ECO:0000259" key="3">
    <source>
        <dbReference type="Pfam" id="PF07743"/>
    </source>
</evidence>
<evidence type="ECO:0000256" key="2">
    <source>
        <dbReference type="ARBA" id="ARBA00023186"/>
    </source>
</evidence>
<dbReference type="SUPFAM" id="SSF46565">
    <property type="entry name" value="Chaperone J-domain"/>
    <property type="match status" value="1"/>
</dbReference>
<dbReference type="NCBIfam" id="TIGR00714">
    <property type="entry name" value="hscB"/>
    <property type="match status" value="1"/>
</dbReference>
<proteinExistence type="inferred from homology"/>
<feature type="domain" description="Co-chaperone HscB C-terminal oligomerisation" evidence="3">
    <location>
        <begin position="133"/>
        <end position="204"/>
    </location>
</feature>
<dbReference type="SUPFAM" id="SSF47144">
    <property type="entry name" value="HSC20 (HSCB), C-terminal oligomerisation domain"/>
    <property type="match status" value="1"/>
</dbReference>
<accession>A0ABR3GX02</accession>